<reference evidence="2" key="1">
    <citation type="submission" date="2023-10" db="EMBL/GenBank/DDBJ databases">
        <authorList>
            <person name="Chen Y."/>
            <person name="Shah S."/>
            <person name="Dougan E. K."/>
            <person name="Thang M."/>
            <person name="Chan C."/>
        </authorList>
    </citation>
    <scope>NUCLEOTIDE SEQUENCE [LARGE SCALE GENOMIC DNA]</scope>
</reference>
<feature type="region of interest" description="Disordered" evidence="1">
    <location>
        <begin position="103"/>
        <end position="138"/>
    </location>
</feature>
<protein>
    <submittedName>
        <fullName evidence="2">Uncharacterized protein</fullName>
    </submittedName>
</protein>
<comment type="caution">
    <text evidence="2">The sequence shown here is derived from an EMBL/GenBank/DDBJ whole genome shotgun (WGS) entry which is preliminary data.</text>
</comment>
<evidence type="ECO:0000313" key="3">
    <source>
        <dbReference type="Proteomes" id="UP001189429"/>
    </source>
</evidence>
<feature type="non-terminal residue" evidence="2">
    <location>
        <position position="1"/>
    </location>
</feature>
<evidence type="ECO:0000313" key="2">
    <source>
        <dbReference type="EMBL" id="CAK0809424.1"/>
    </source>
</evidence>
<name>A0ABN9QT50_9DINO</name>
<gene>
    <name evidence="2" type="ORF">PCOR1329_LOCUS14678</name>
</gene>
<accession>A0ABN9QT50</accession>
<dbReference type="EMBL" id="CAUYUJ010004407">
    <property type="protein sequence ID" value="CAK0809424.1"/>
    <property type="molecule type" value="Genomic_DNA"/>
</dbReference>
<dbReference type="Proteomes" id="UP001189429">
    <property type="component" value="Unassembled WGS sequence"/>
</dbReference>
<sequence length="316" mass="31108">RQLGSGCRLARGLRVRARRPLGRCPPRALSPPFLRGAPSAVGDVGPALACLRGACAAAHARRALARAAHALLRAFGALKHRGCRPARVGAALAVALGSAAASRAPAAPPPRAAAPPESAPGDVRNADDGAHDGASGAAAAAASGSAAGGQAAAPSATVVLPRVSPSPVRLRGTGSSSAAAGAAAAEIPLRGLARSLDPEPRGSKQKVEPAATLGGGMRSIPVGPGLEPASGLARVVGQAPAGPSTSSSEGARGGQMRLALRDSVEAFSLQRGNWQALRLSGAPLRLLERMGVADALQTALQLAAFNVSGPPPTAGF</sequence>
<evidence type="ECO:0000256" key="1">
    <source>
        <dbReference type="SAM" id="MobiDB-lite"/>
    </source>
</evidence>
<keyword evidence="3" id="KW-1185">Reference proteome</keyword>
<organism evidence="2 3">
    <name type="scientific">Prorocentrum cordatum</name>
    <dbReference type="NCBI Taxonomy" id="2364126"/>
    <lineage>
        <taxon>Eukaryota</taxon>
        <taxon>Sar</taxon>
        <taxon>Alveolata</taxon>
        <taxon>Dinophyceae</taxon>
        <taxon>Prorocentrales</taxon>
        <taxon>Prorocentraceae</taxon>
        <taxon>Prorocentrum</taxon>
    </lineage>
</organism>
<feature type="region of interest" description="Disordered" evidence="1">
    <location>
        <begin position="236"/>
        <end position="255"/>
    </location>
</feature>
<proteinExistence type="predicted"/>